<evidence type="ECO:0000256" key="1">
    <source>
        <dbReference type="ARBA" id="ARBA00001957"/>
    </source>
</evidence>
<evidence type="ECO:0000256" key="6">
    <source>
        <dbReference type="ARBA" id="ARBA00023194"/>
    </source>
</evidence>
<feature type="domain" description="Carrier" evidence="7">
    <location>
        <begin position="752"/>
        <end position="827"/>
    </location>
</feature>
<evidence type="ECO:0000259" key="8">
    <source>
        <dbReference type="PROSITE" id="PS52004"/>
    </source>
</evidence>
<organism evidence="9 10">
    <name type="scientific">Tumebacillus lipolyticus</name>
    <dbReference type="NCBI Taxonomy" id="1280370"/>
    <lineage>
        <taxon>Bacteria</taxon>
        <taxon>Bacillati</taxon>
        <taxon>Bacillota</taxon>
        <taxon>Bacilli</taxon>
        <taxon>Bacillales</taxon>
        <taxon>Alicyclobacillaceae</taxon>
        <taxon>Tumebacillus</taxon>
    </lineage>
</organism>
<comment type="cofactor">
    <cofactor evidence="1">
        <name>pantetheine 4'-phosphate</name>
        <dbReference type="ChEBI" id="CHEBI:47942"/>
    </cofactor>
</comment>
<dbReference type="PROSITE" id="PS00455">
    <property type="entry name" value="AMP_BINDING"/>
    <property type="match status" value="4"/>
</dbReference>
<keyword evidence="3" id="KW-0596">Phosphopantetheine</keyword>
<dbReference type="Gene3D" id="3.30.559.10">
    <property type="entry name" value="Chloramphenicol acetyltransferase-like domain"/>
    <property type="match status" value="3"/>
</dbReference>
<dbReference type="SUPFAM" id="SSF47336">
    <property type="entry name" value="ACP-like"/>
    <property type="match status" value="4"/>
</dbReference>
<dbReference type="InterPro" id="IPR020841">
    <property type="entry name" value="PKS_Beta-ketoAc_synthase_dom"/>
</dbReference>
<dbReference type="RefSeq" id="WP_386047527.1">
    <property type="nucleotide sequence ID" value="NZ_JBHUIO010000008.1"/>
</dbReference>
<dbReference type="PROSITE" id="PS00012">
    <property type="entry name" value="PHOSPHOPANTETHEINE"/>
    <property type="match status" value="3"/>
</dbReference>
<dbReference type="InterPro" id="IPR001242">
    <property type="entry name" value="Condensation_dom"/>
</dbReference>
<dbReference type="InterPro" id="IPR010071">
    <property type="entry name" value="AA_adenyl_dom"/>
</dbReference>
<dbReference type="InterPro" id="IPR014030">
    <property type="entry name" value="Ketoacyl_synth_N"/>
</dbReference>
<dbReference type="InterPro" id="IPR023213">
    <property type="entry name" value="CAT-like_dom_sf"/>
</dbReference>
<dbReference type="Pfam" id="PF00550">
    <property type="entry name" value="PP-binding"/>
    <property type="match status" value="4"/>
</dbReference>
<dbReference type="SUPFAM" id="SSF53901">
    <property type="entry name" value="Thiolase-like"/>
    <property type="match status" value="1"/>
</dbReference>
<dbReference type="NCBIfam" id="TIGR01733">
    <property type="entry name" value="AA-adenyl-dom"/>
    <property type="match status" value="4"/>
</dbReference>
<dbReference type="PROSITE" id="PS50075">
    <property type="entry name" value="CARRIER"/>
    <property type="match status" value="4"/>
</dbReference>
<dbReference type="InterPro" id="IPR025110">
    <property type="entry name" value="AMP-bd_C"/>
</dbReference>
<keyword evidence="10" id="KW-1185">Reference proteome</keyword>
<dbReference type="PANTHER" id="PTHR45527">
    <property type="entry name" value="NONRIBOSOMAL PEPTIDE SYNTHETASE"/>
    <property type="match status" value="1"/>
</dbReference>
<dbReference type="Gene3D" id="1.10.1240.100">
    <property type="match status" value="1"/>
</dbReference>
<dbReference type="SMART" id="SM00825">
    <property type="entry name" value="PKS_KS"/>
    <property type="match status" value="1"/>
</dbReference>
<feature type="domain" description="Carrier" evidence="7">
    <location>
        <begin position="3929"/>
        <end position="4004"/>
    </location>
</feature>
<dbReference type="Pfam" id="PF00109">
    <property type="entry name" value="ketoacyl-synt"/>
    <property type="match status" value="1"/>
</dbReference>
<dbReference type="Gene3D" id="3.40.50.980">
    <property type="match status" value="8"/>
</dbReference>
<dbReference type="Gene3D" id="3.30.300.30">
    <property type="match status" value="4"/>
</dbReference>
<dbReference type="InterPro" id="IPR045851">
    <property type="entry name" value="AMP-bd_C_sf"/>
</dbReference>
<dbReference type="Gene3D" id="2.30.38.10">
    <property type="entry name" value="Luciferase, Domain 3"/>
    <property type="match status" value="4"/>
</dbReference>
<dbReference type="InterPro" id="IPR036736">
    <property type="entry name" value="ACP-like_sf"/>
</dbReference>
<dbReference type="InterPro" id="IPR000873">
    <property type="entry name" value="AMP-dep_synth/lig_dom"/>
</dbReference>
<dbReference type="SUPFAM" id="SSF52777">
    <property type="entry name" value="CoA-dependent acyltransferases"/>
    <property type="match status" value="7"/>
</dbReference>
<keyword evidence="4" id="KW-0597">Phosphoprotein</keyword>
<sequence>MGIVVRGDHWKSCLEAGKEPTTLRLQSELRQEVGHGTFVASLSTEISEKFYFLNGTHHVTWESLFENVWALLLSRYSGEEDVLFGSTFGTSGVPLPVRIKIEEETGAAQWMQQLHAEREAVRDQLTATLEEIREWCQIAEGEPLFEIGLFLNEELGDLRLPLALIVRAGQQYQLEFVYERTQFAPDAIERMANHFQNLLRAILEQPEQKVADLSLLTLEEQRLIDAWTDTQIDYRNDVCLHQLFEEQVARRPDAIAAVWEEQVLTYRELNERANLVAHRLRELGVEADSLVGLCVERSFAMLIAMLGILKTGGGYVALDPEYPTDRLALMIEDASLKAVLTTRQLAERLPATEAHLLLLEEIVSSAMEAGDPDRLKNLPCHTASDHLACVIYTSGSTGRPKGVGILHRAISRLVKHTDYLNFTVEDRVAQVSNSAFDAATFEIWGALLNGARAVILSKETLLDPPRLAAAIKRYEVSTMLVTTALFNQLVDAVPEMFQGMRNVLFGGEAGDPNRVRTLLKKGGPERLLNAYGPTESTTIATCHLIEELAEEATAIPIGKPIANTTLYVLDRRMRPVPIGVPGELYIGGDGLARGYLNRADLTAEKFVPHPFSSDPQARLYKTGDAVRYLADGNLEFIGRIDFQVKIRGFRIELGEIEEVIKRNPYLRDVLVLAREDVPGEKRLTGYLVPIEGTDISFGEMRDYLKKQLPAYMVPSAFVMLDSLPLTPNGKVDRKSLPVPDWSAIEVEEAYIAPRTEAERALAAIWSDVLHRERVGASDNFLELGGHSLLATQLISRVRQELGVELTYAHCFEFPVLSEMAALLGAQMKVAANEQIAVSRGETIPLSFAQKRLWFMHEMHGENPMYNLPYLLRLSGLLDKRALAFSLDQLVARHEVLRTTFAAGGSDPVQRVRPAEAVRIDEFDLREVSESEREAQAAALVAELGARPIDLVAGPVFSAALIQLAAEEHLLLLLMHHISADGWSMGVLARELSIGYSHLANGSPLDYPALPIQYADYAIWQQEHSTAAQDEQQLAYWQERLAGELPVLALPTDHPRPAVFRYRGATERYGLSAELTAKLQALSKRMGTSLYMTLLAAYNTLLARYSGQQELIVGTPIAGRNRTDLEGLIGFFVNMLPLRIDLSEVSDFPALLEQVREVTLGAYAHQDIPFERMVELAQQERDLSRTPLFQAVLILQNLPEQSWQLPGLQMRAEAVEHRTAKFDLMFSLEEIDGKLDGFVEYNSDLFAAQTIQRMIGSWQLLLEAICEDSAKPLHAYPLMTAQEEQQLLGAWNETESGYPRELCVHQLFEQQVQRTPEAIAAVWEGRSLTYRELNEQANRVAYRLRELGVQAESLVGLSVERSFDMLIGMVGILKAGGAYVPLDPEYPAERLALMIEDAELAVVITTSELSAQLPQAKAEWLLLDEVRAEQVANRENIPCQSTADHLAYVIYTSGSTGRPKGAGIPHRAIVRLVRDTNYVQFTATDKVAQVSNASFDAATFEIWGALLNGARVVILSKDTLLNPPQLLQAVREQEIDTMFVTTSLFNQLVDEVPEMFQGMRDVLVGGEACDPKRMRALLEKAAPQRLLNAYGPTESTTFAAWFQIEAVPEDLVSIPIGKPLSNTTLYVLDRQMQPVPIGVPGELYIGGDGLAKGYLNRPELTAEKFVPHPFSPDPQARLYKTGDAVRYLPDGNIEYLGRIDFQVKIRGFRIELGEIEDVLKRHELVRDALAMAREDVAGEKRLTVYAVPVEAADLSSEELSDYLKQTLPAYMVPSAIVMLDSLPLTPNGKVDRRALPVPELNRGAEEMHVEPRTDEERVLATIWSELLGVEQIGVHDNFFDLGGHSLLATRLISHIRRTFGVELPLKICFEAPTVEEMCHEIRKATEEVVGDKIVPIARNQQFPLSFAQQRLWFMAQYDPNSPMYSMPYLLRMRGDLDLPALERSLAEIVRRHEALRTTFATVEDHPVQVFHEQMPVSLTLHDLSAQPDQQRADRADRLLRELARTPFDLEKGPLWRVDVARLTEREHWMLLNMHHIVSDGWSISIFADELSKLYGQHAGGEAAQLPELQVQYADFSVWQRDWLQGEVRKQQADYWQAALGGELPVLNLPTDRLRPAKFSHRGAYVPFALSAELTQKLIEQSKRANATLFMTLLSAFNLLLSRYSGQEDIVVGTPIAGRNRVEIEGLIGFFVNMLPIRTDLAGAGDFHELVERVREVTLSAFTYQDMPFEQLVELVQAERDPSRTPLFQAVMMLQNMEENTWNLPGLSLELQPFEGGTSKFDLSFSLTHQEDQLTGTVEYCTDLFEAETILRMIMSWQTLLEAVCDDPTRPLHAYPLLAPEAERQMIGEWNETQRDYPRDLSLQQLFEQQAACAPDAIAAMCDDRSITYRELNERANIVAHRLRKAGVMTESLVGLCIERSFEMLVGLLGILKAGGVYVPLDPDYPTERLALMIEDAELAVIVSDRKMAPLLPPSTAELLLLDQIEQEMQEAGAERENPPCLTTGDHLAYVIYTSGSTGRPKGVCITQRAIARLVLNNDYLTITPEDRISQGANSAFDAAIFEIWGALLHGARMVMLTKEILLNPAKLTAEVDRQQLNILFVTTALFNQLVDEVPEMLGERRAVLFGGEACDPKRVRSLLEQGGPERLLHMYGPTESTTYATWHLIEEVPAGALTVPIGKPIANTTAYVLDSHQQPVPIGVPGELYLGGDGLARGYYNRPELTAEKFVPHPFSSDPQARLYRTGDSVRFLADGSIEFIGRIDYQVKIRGFRIELGEIEEVLLRHELVRDAIVLAREDVPGDKRLVAYVVADEEPEAVNQQLRVYLKAQLPPYMVPSAIVALRAFPLTANGKVDRRALPEPAHERLGSEFTAPQTAQELQLAAIWSDLLRVDPVGIHDNFFELGGHSLLATQLISRMRHAFAIELPLSACFDRPTIAEMSQLLEPDRSERLEEQIGRQERGVILPMSFAQQRLWFMHQLDPDSPMYNMPHLLRLQGRLDLSALKRSLDQLLDRHESLRTAFAADGDQPRQIVLATGSQRMQVIDLSYMQDMERQADVERLLQEEANRRFDLTAGPLFTVLLIRLAEEEHLLLLNKHHIISDGWSFSVLTRELSALYEAEVTGAACHLDPLPIQYTDFAIWQRNRLQGEVIDRLHSYWQEQLGGELPILDLQTDRPRPPVLSYRGAVLPFELSENVTAQLVKLSREAGATLFMTLLAAFNTLLYRYTGQEDIVVGSPIAGRNRAELEGLIGFFVNMLPLRTDLSGDVTFRELIGRVRKTTLDAYAHQEVPFEQLVDLLKVERDPSRSPLFQAVMILQNIPDQTWHLPGLTMQQEPYTGQTSKFDLTFSMQESGERIGGMVEYNTDLYDRETVARMIEHWQMLLLAIAEDSDRPIHRLSMLGAEERQTLLSEWSKVESDYPKDSCVHELFEAQVKRTPDRPAVFFGAEQLTYQELNERANRLARRLRSKGVGPDRGVGISVERSFDLIVGMLGILKAGGAYVPLDPEYPQQRLAMMIEDAELSIVLTQEKLLADLPPTSAEMICLDRDWAWIEQEDGDDLSCQTGPEQLVYVIYTSGSTGRPKGVSIPHRAVNRLVKNTNFAQFEQTDRIGQVANSAFDAATYEIWGALLNGGSLVILPKEVVLQPQEFATAIREQGITSMFLTVALFNQMAQSVPDAFGTMRDLIVGGDALDPKWVKEVLRSGGPERLLNGYGPTESTTFAVWHLIEAVPEGAVSIPIGRPLANTELYVLDRNLQPVPIGVPGELYIGGDGLALGYLNRPELTEERFIPHPFTSDRSARLYKTGDRVRYLADGNIEFIGRVDFQVKIRGFRIEPGEVKEVLLHHADVQDALVMVREDRPGDKRLVAYVVTTGAESATSARLRVWLKDKLPAYLVPSAIVVVESFLLTPNGKVDRQALPKPEDVQIVAEAGLSVPQAGLEHELVSIWREVLQVERVGLDDNFFDLGGHSLLLTTAHQKIQAAVGRTFPLVTMFKHSTIRSLMSYLGHDAESRPAVAKRSKPRLAASDSSAVAIIGMSGRFPDANDVEQFWQNIVGGVESVQFFPEAKPALDIPGMVMAGAMLDRPEEFDPEFFGMSQAQAELTDPQQRLLLECAWEALESAGYNPRRGDERIALYAASGENTYSQLVFANPSVLENPDNILHVSWGNDSNFLTTRISYLLNLRGPSLSVQTACTGSAVAIHLACKSLLAGECDMALAGGTNVKVPQKQGYLAFEGGPYSVDGRNCKPFDATTAGAFTGEAVGTLLLKRLEDAQNDGDTIHAVFRGTAINNDGAEKVGYMALSMEGIERVVTEAIEQAGIEPSTVTAITAHGMGTPLGDAIEATALTQAYAAEGWTPNTVALHSIKPNIGHTAVSAGVANVIQTVMALKAKTLPPTLHFEQPNPQIDFANSPLYVSAAAREWKTADGVPRRAGINSFAMGGTNAHLILEEAPVQQSESSERNSHLLILSAKTPSALQKMAQRLADHLTVAPEIELADVAYTLQLGRAEFEHRFAVRCATREEAIERLQAPQQEIDDLDVQKWLLGETVDWTAQYAEERRRRIPLPTYPFEKRACLAGQ</sequence>
<dbReference type="NCBIfam" id="NF003417">
    <property type="entry name" value="PRK04813.1"/>
    <property type="match status" value="4"/>
</dbReference>
<dbReference type="InterPro" id="IPR016039">
    <property type="entry name" value="Thiolase-like"/>
</dbReference>
<dbReference type="InterPro" id="IPR014031">
    <property type="entry name" value="Ketoacyl_synth_C"/>
</dbReference>
<dbReference type="Pfam" id="PF13193">
    <property type="entry name" value="AMP-binding_C"/>
    <property type="match status" value="4"/>
</dbReference>
<dbReference type="PROSITE" id="PS52004">
    <property type="entry name" value="KS3_2"/>
    <property type="match status" value="1"/>
</dbReference>
<comment type="caution">
    <text evidence="9">The sequence shown here is derived from an EMBL/GenBank/DDBJ whole genome shotgun (WGS) entry which is preliminary data.</text>
</comment>
<comment type="similarity">
    <text evidence="2">Belongs to the ATP-dependent AMP-binding enzyme family.</text>
</comment>
<dbReference type="SMART" id="SM00823">
    <property type="entry name" value="PKS_PP"/>
    <property type="match status" value="4"/>
</dbReference>
<keyword evidence="6" id="KW-0045">Antibiotic biosynthesis</keyword>
<evidence type="ECO:0000256" key="2">
    <source>
        <dbReference type="ARBA" id="ARBA00006432"/>
    </source>
</evidence>
<dbReference type="Pfam" id="PF00501">
    <property type="entry name" value="AMP-binding"/>
    <property type="match status" value="4"/>
</dbReference>
<name>A0ABW4ZYG5_9BACL</name>
<dbReference type="InterPro" id="IPR009081">
    <property type="entry name" value="PP-bd_ACP"/>
</dbReference>
<evidence type="ECO:0000256" key="5">
    <source>
        <dbReference type="ARBA" id="ARBA00022679"/>
    </source>
</evidence>
<accession>A0ABW4ZYG5</accession>
<evidence type="ECO:0000259" key="7">
    <source>
        <dbReference type="PROSITE" id="PS50075"/>
    </source>
</evidence>
<evidence type="ECO:0000256" key="3">
    <source>
        <dbReference type="ARBA" id="ARBA00022450"/>
    </source>
</evidence>
<protein>
    <submittedName>
        <fullName evidence="9">Amino acid adenylation domain-containing protein</fullName>
    </submittedName>
</protein>
<dbReference type="CDD" id="cd12117">
    <property type="entry name" value="A_NRPS_Srf_like"/>
    <property type="match status" value="4"/>
</dbReference>
<dbReference type="Pfam" id="PF00668">
    <property type="entry name" value="Condensation"/>
    <property type="match status" value="4"/>
</dbReference>
<dbReference type="Pfam" id="PF02801">
    <property type="entry name" value="Ketoacyl-synt_C"/>
    <property type="match status" value="1"/>
</dbReference>
<feature type="domain" description="Carrier" evidence="7">
    <location>
        <begin position="1809"/>
        <end position="1884"/>
    </location>
</feature>
<dbReference type="EMBL" id="JBHUIO010000008">
    <property type="protein sequence ID" value="MFD2171047.1"/>
    <property type="molecule type" value="Genomic_DNA"/>
</dbReference>
<feature type="domain" description="Carrier" evidence="7">
    <location>
        <begin position="2869"/>
        <end position="2944"/>
    </location>
</feature>
<dbReference type="SUPFAM" id="SSF56801">
    <property type="entry name" value="Acetyl-CoA synthetase-like"/>
    <property type="match status" value="4"/>
</dbReference>
<dbReference type="InterPro" id="IPR020806">
    <property type="entry name" value="PKS_PP-bd"/>
</dbReference>
<dbReference type="InterPro" id="IPR020845">
    <property type="entry name" value="AMP-binding_CS"/>
</dbReference>
<dbReference type="Gene3D" id="3.40.47.10">
    <property type="match status" value="1"/>
</dbReference>
<keyword evidence="5" id="KW-0808">Transferase</keyword>
<evidence type="ECO:0000313" key="10">
    <source>
        <dbReference type="Proteomes" id="UP001597343"/>
    </source>
</evidence>
<dbReference type="Gene3D" id="1.10.1200.10">
    <property type="entry name" value="ACP-like"/>
    <property type="match status" value="4"/>
</dbReference>
<dbReference type="CDD" id="cd00833">
    <property type="entry name" value="PKS"/>
    <property type="match status" value="1"/>
</dbReference>
<reference evidence="10" key="1">
    <citation type="journal article" date="2019" name="Int. J. Syst. Evol. Microbiol.">
        <title>The Global Catalogue of Microorganisms (GCM) 10K type strain sequencing project: providing services to taxonomists for standard genome sequencing and annotation.</title>
        <authorList>
            <consortium name="The Broad Institute Genomics Platform"/>
            <consortium name="The Broad Institute Genome Sequencing Center for Infectious Disease"/>
            <person name="Wu L."/>
            <person name="Ma J."/>
        </authorList>
    </citation>
    <scope>NUCLEOTIDE SEQUENCE [LARGE SCALE GENOMIC DNA]</scope>
    <source>
        <strain evidence="10">CGMCC 1.13574</strain>
    </source>
</reference>
<dbReference type="InterPro" id="IPR006162">
    <property type="entry name" value="Ppantetheine_attach_site"/>
</dbReference>
<gene>
    <name evidence="9" type="ORF">ACFSOY_13785</name>
</gene>
<dbReference type="PANTHER" id="PTHR45527:SF14">
    <property type="entry name" value="PLIPASTATIN SYNTHASE SUBUNIT B"/>
    <property type="match status" value="1"/>
</dbReference>
<feature type="domain" description="Ketosynthase family 3 (KS3)" evidence="8">
    <location>
        <begin position="4023"/>
        <end position="4444"/>
    </location>
</feature>
<dbReference type="Pfam" id="PF22621">
    <property type="entry name" value="CurL-like_PKS_C"/>
    <property type="match status" value="1"/>
</dbReference>
<evidence type="ECO:0000256" key="4">
    <source>
        <dbReference type="ARBA" id="ARBA00022553"/>
    </source>
</evidence>
<proteinExistence type="inferred from homology"/>
<dbReference type="Gene3D" id="3.30.559.30">
    <property type="entry name" value="Nonribosomal peptide synthetase, condensation domain"/>
    <property type="match status" value="4"/>
</dbReference>
<dbReference type="CDD" id="cd19531">
    <property type="entry name" value="LCL_NRPS-like"/>
    <property type="match status" value="3"/>
</dbReference>
<dbReference type="Proteomes" id="UP001597343">
    <property type="component" value="Unassembled WGS sequence"/>
</dbReference>
<evidence type="ECO:0000313" key="9">
    <source>
        <dbReference type="EMBL" id="MFD2171047.1"/>
    </source>
</evidence>